<evidence type="ECO:0000313" key="2">
    <source>
        <dbReference type="EMBL" id="SBS55859.1"/>
    </source>
</evidence>
<dbReference type="GO" id="GO:0046983">
    <property type="term" value="F:protein dimerization activity"/>
    <property type="evidence" value="ECO:0007669"/>
    <property type="project" value="InterPro"/>
</dbReference>
<organism evidence="2">
    <name type="scientific">Nothobranchius furzeri</name>
    <name type="common">Turquoise killifish</name>
    <dbReference type="NCBI Taxonomy" id="105023"/>
    <lineage>
        <taxon>Eukaryota</taxon>
        <taxon>Metazoa</taxon>
        <taxon>Chordata</taxon>
        <taxon>Craniata</taxon>
        <taxon>Vertebrata</taxon>
        <taxon>Euteleostomi</taxon>
        <taxon>Actinopterygii</taxon>
        <taxon>Neopterygii</taxon>
        <taxon>Teleostei</taxon>
        <taxon>Neoteleostei</taxon>
        <taxon>Acanthomorphata</taxon>
        <taxon>Ovalentaria</taxon>
        <taxon>Atherinomorphae</taxon>
        <taxon>Cyprinodontiformes</taxon>
        <taxon>Nothobranchiidae</taxon>
        <taxon>Nothobranchius</taxon>
    </lineage>
</organism>
<gene>
    <name evidence="2" type="primary">Nfu_g_1_024107</name>
</gene>
<reference evidence="2" key="1">
    <citation type="submission" date="2016-05" db="EMBL/GenBank/DDBJ databases">
        <authorList>
            <person name="Lavstsen T."/>
            <person name="Jespersen J.S."/>
        </authorList>
    </citation>
    <scope>NUCLEOTIDE SEQUENCE</scope>
    <source>
        <tissue evidence="2">Brain</tissue>
    </source>
</reference>
<dbReference type="AlphaFoldDB" id="A0A1A8V579"/>
<accession>A0A1A8V579</accession>
<dbReference type="Pfam" id="PF05699">
    <property type="entry name" value="Dimer_Tnp_hAT"/>
    <property type="match status" value="1"/>
</dbReference>
<name>A0A1A8V579_NOTFU</name>
<proteinExistence type="predicted"/>
<feature type="domain" description="HAT C-terminal dimerisation" evidence="1">
    <location>
        <begin position="22"/>
        <end position="71"/>
    </location>
</feature>
<reference evidence="2" key="2">
    <citation type="submission" date="2016-06" db="EMBL/GenBank/DDBJ databases">
        <title>The genome of a short-lived fish provides insights into sex chromosome evolution and the genetic control of aging.</title>
        <authorList>
            <person name="Reichwald K."/>
            <person name="Felder M."/>
            <person name="Petzold A."/>
            <person name="Koch P."/>
            <person name="Groth M."/>
            <person name="Platzer M."/>
        </authorList>
    </citation>
    <scope>NUCLEOTIDE SEQUENCE</scope>
    <source>
        <tissue evidence="2">Brain</tissue>
    </source>
</reference>
<dbReference type="InterPro" id="IPR008906">
    <property type="entry name" value="HATC_C_dom"/>
</dbReference>
<feature type="non-terminal residue" evidence="2">
    <location>
        <position position="1"/>
    </location>
</feature>
<evidence type="ECO:0000259" key="1">
    <source>
        <dbReference type="Pfam" id="PF05699"/>
    </source>
</evidence>
<sequence length="86" mass="9552">SKQLPQEDHSDRLWGLLGTDGRFSEQPRLMKAVLCLPHSNASSEGVFSVVRAIVTENRTTLDTSTVCALLSRKINPAYKHTPSKRC</sequence>
<dbReference type="EMBL" id="HAEJ01015402">
    <property type="protein sequence ID" value="SBS55859.1"/>
    <property type="molecule type" value="Transcribed_RNA"/>
</dbReference>
<protein>
    <recommendedName>
        <fullName evidence="1">HAT C-terminal dimerisation domain-containing protein</fullName>
    </recommendedName>
</protein>